<protein>
    <submittedName>
        <fullName evidence="2">Uncharacterized protein</fullName>
    </submittedName>
</protein>
<accession>A0A5B7J8K2</accession>
<organism evidence="2 3">
    <name type="scientific">Portunus trituberculatus</name>
    <name type="common">Swimming crab</name>
    <name type="synonym">Neptunus trituberculatus</name>
    <dbReference type="NCBI Taxonomy" id="210409"/>
    <lineage>
        <taxon>Eukaryota</taxon>
        <taxon>Metazoa</taxon>
        <taxon>Ecdysozoa</taxon>
        <taxon>Arthropoda</taxon>
        <taxon>Crustacea</taxon>
        <taxon>Multicrustacea</taxon>
        <taxon>Malacostraca</taxon>
        <taxon>Eumalacostraca</taxon>
        <taxon>Eucarida</taxon>
        <taxon>Decapoda</taxon>
        <taxon>Pleocyemata</taxon>
        <taxon>Brachyura</taxon>
        <taxon>Eubrachyura</taxon>
        <taxon>Portunoidea</taxon>
        <taxon>Portunidae</taxon>
        <taxon>Portuninae</taxon>
        <taxon>Portunus</taxon>
    </lineage>
</organism>
<feature type="compositionally biased region" description="Basic and acidic residues" evidence="1">
    <location>
        <begin position="12"/>
        <end position="31"/>
    </location>
</feature>
<feature type="region of interest" description="Disordered" evidence="1">
    <location>
        <begin position="1"/>
        <end position="44"/>
    </location>
</feature>
<dbReference type="AlphaFoldDB" id="A0A5B7J8K2"/>
<comment type="caution">
    <text evidence="2">The sequence shown here is derived from an EMBL/GenBank/DDBJ whole genome shotgun (WGS) entry which is preliminary data.</text>
</comment>
<dbReference type="EMBL" id="VSRR010093525">
    <property type="protein sequence ID" value="MPC93080.1"/>
    <property type="molecule type" value="Genomic_DNA"/>
</dbReference>
<reference evidence="2 3" key="1">
    <citation type="submission" date="2019-05" db="EMBL/GenBank/DDBJ databases">
        <title>Another draft genome of Portunus trituberculatus and its Hox gene families provides insights of decapod evolution.</title>
        <authorList>
            <person name="Jeong J.-H."/>
            <person name="Song I."/>
            <person name="Kim S."/>
            <person name="Choi T."/>
            <person name="Kim D."/>
            <person name="Ryu S."/>
            <person name="Kim W."/>
        </authorList>
    </citation>
    <scope>NUCLEOTIDE SEQUENCE [LARGE SCALE GENOMIC DNA]</scope>
    <source>
        <tissue evidence="2">Muscle</tissue>
    </source>
</reference>
<evidence type="ECO:0000313" key="3">
    <source>
        <dbReference type="Proteomes" id="UP000324222"/>
    </source>
</evidence>
<sequence length="75" mass="8603">MRKNKGKKERNRRKEEEKETRNERPQAKSEPPEACGPPCHPPARAACLSRGLAKHKADILQDIRVPGARMHTRRP</sequence>
<gene>
    <name evidence="2" type="ORF">E2C01_088196</name>
</gene>
<feature type="compositionally biased region" description="Basic residues" evidence="1">
    <location>
        <begin position="1"/>
        <end position="11"/>
    </location>
</feature>
<dbReference type="Proteomes" id="UP000324222">
    <property type="component" value="Unassembled WGS sequence"/>
</dbReference>
<evidence type="ECO:0000313" key="2">
    <source>
        <dbReference type="EMBL" id="MPC93080.1"/>
    </source>
</evidence>
<proteinExistence type="predicted"/>
<name>A0A5B7J8K2_PORTR</name>
<keyword evidence="3" id="KW-1185">Reference proteome</keyword>
<evidence type="ECO:0000256" key="1">
    <source>
        <dbReference type="SAM" id="MobiDB-lite"/>
    </source>
</evidence>